<organism evidence="1">
    <name type="scientific">mine drainage metagenome</name>
    <dbReference type="NCBI Taxonomy" id="410659"/>
    <lineage>
        <taxon>unclassified sequences</taxon>
        <taxon>metagenomes</taxon>
        <taxon>ecological metagenomes</taxon>
    </lineage>
</organism>
<dbReference type="InterPro" id="IPR016024">
    <property type="entry name" value="ARM-type_fold"/>
</dbReference>
<comment type="caution">
    <text evidence="1">The sequence shown here is derived from an EMBL/GenBank/DDBJ whole genome shotgun (WGS) entry which is preliminary data.</text>
</comment>
<dbReference type="EMBL" id="MLJW01009318">
    <property type="protein sequence ID" value="OIQ63094.1"/>
    <property type="molecule type" value="Genomic_DNA"/>
</dbReference>
<protein>
    <submittedName>
        <fullName evidence="1">Epoxyqueuosine reductase</fullName>
    </submittedName>
</protein>
<dbReference type="SUPFAM" id="SSF48371">
    <property type="entry name" value="ARM repeat"/>
    <property type="match status" value="1"/>
</dbReference>
<accession>A0A1J5NWI4</accession>
<evidence type="ECO:0000313" key="1">
    <source>
        <dbReference type="EMBL" id="OIQ63094.1"/>
    </source>
</evidence>
<gene>
    <name evidence="1" type="primary">queG_13</name>
    <name evidence="1" type="ORF">GALL_553700</name>
</gene>
<dbReference type="Gene3D" id="1.25.10.10">
    <property type="entry name" value="Leucine-rich Repeat Variant"/>
    <property type="match status" value="1"/>
</dbReference>
<sequence>MQLDDPTFRMLFAKGPVKRIGRDRFIRNVLYAIGNSGDRGATVVVEPLLADPDPTVRGAAVWALSRPHEAEAFAALRAAHLPGETEAAVRAEWTPLPQGEKERFEIV</sequence>
<dbReference type="InterPro" id="IPR011989">
    <property type="entry name" value="ARM-like"/>
</dbReference>
<reference evidence="1" key="1">
    <citation type="submission" date="2016-10" db="EMBL/GenBank/DDBJ databases">
        <title>Sequence of Gallionella enrichment culture.</title>
        <authorList>
            <person name="Poehlein A."/>
            <person name="Muehling M."/>
            <person name="Daniel R."/>
        </authorList>
    </citation>
    <scope>NUCLEOTIDE SEQUENCE</scope>
</reference>
<dbReference type="Pfam" id="PF13646">
    <property type="entry name" value="HEAT_2"/>
    <property type="match status" value="1"/>
</dbReference>
<proteinExistence type="predicted"/>
<name>A0A1J5NWI4_9ZZZZ</name>
<dbReference type="AlphaFoldDB" id="A0A1J5NWI4"/>